<evidence type="ECO:0000313" key="2">
    <source>
        <dbReference type="EMBL" id="CAB9526310.1"/>
    </source>
</evidence>
<dbReference type="EMBL" id="CAICTM010001806">
    <property type="protein sequence ID" value="CAB9526310.1"/>
    <property type="molecule type" value="Genomic_DNA"/>
</dbReference>
<feature type="compositionally biased region" description="Basic residues" evidence="1">
    <location>
        <begin position="254"/>
        <end position="264"/>
    </location>
</feature>
<evidence type="ECO:0000256" key="1">
    <source>
        <dbReference type="SAM" id="MobiDB-lite"/>
    </source>
</evidence>
<dbReference type="GO" id="GO:0006281">
    <property type="term" value="P:DNA repair"/>
    <property type="evidence" value="ECO:0007669"/>
    <property type="project" value="InterPro"/>
</dbReference>
<protein>
    <submittedName>
        <fullName evidence="2">Uncharacterized protein</fullName>
    </submittedName>
</protein>
<comment type="caution">
    <text evidence="2">The sequence shown here is derived from an EMBL/GenBank/DDBJ whole genome shotgun (WGS) entry which is preliminary data.</text>
</comment>
<dbReference type="Proteomes" id="UP001153069">
    <property type="component" value="Unassembled WGS sequence"/>
</dbReference>
<sequence>MDKPGTDWVEEAKKKLASLRTICMRLKDRHLLPQPMSFTMVMEFIGADSLRPALDFNGRVFIYMVGLVISQKSLFGDIFQILVSFHSSGLVMPDNFATATENRIQKVINDYDDKNLVAATIKSIAAKLLEPELKHEGKIPTNKKDLMTICSENVASLLMSHVFGSTELVVGLHARKILVALDMYDWEESGTTQKADVKMANIPASMVKKSLKTWLPKGESHDFFDMMDTLGSLFPTKAGVCGKITKPASMHTSPPKRKKWPLGW</sequence>
<reference evidence="2" key="1">
    <citation type="submission" date="2020-06" db="EMBL/GenBank/DDBJ databases">
        <authorList>
            <consortium name="Plant Systems Biology data submission"/>
        </authorList>
    </citation>
    <scope>NUCLEOTIDE SEQUENCE</scope>
    <source>
        <strain evidence="2">D6</strain>
    </source>
</reference>
<organism evidence="2 3">
    <name type="scientific">Seminavis robusta</name>
    <dbReference type="NCBI Taxonomy" id="568900"/>
    <lineage>
        <taxon>Eukaryota</taxon>
        <taxon>Sar</taxon>
        <taxon>Stramenopiles</taxon>
        <taxon>Ochrophyta</taxon>
        <taxon>Bacillariophyta</taxon>
        <taxon>Bacillariophyceae</taxon>
        <taxon>Bacillariophycidae</taxon>
        <taxon>Naviculales</taxon>
        <taxon>Naviculaceae</taxon>
        <taxon>Seminavis</taxon>
    </lineage>
</organism>
<keyword evidence="3" id="KW-1185">Reference proteome</keyword>
<gene>
    <name evidence="2" type="ORF">SEMRO_1808_G299000.1</name>
</gene>
<proteinExistence type="predicted"/>
<dbReference type="SUPFAM" id="SSF48150">
    <property type="entry name" value="DNA-glycosylase"/>
    <property type="match status" value="1"/>
</dbReference>
<dbReference type="InterPro" id="IPR011257">
    <property type="entry name" value="DNA_glycosylase"/>
</dbReference>
<accession>A0A9N8EX26</accession>
<evidence type="ECO:0000313" key="3">
    <source>
        <dbReference type="Proteomes" id="UP001153069"/>
    </source>
</evidence>
<dbReference type="GO" id="GO:0003824">
    <property type="term" value="F:catalytic activity"/>
    <property type="evidence" value="ECO:0007669"/>
    <property type="project" value="InterPro"/>
</dbReference>
<name>A0A9N8EX26_9STRA</name>
<dbReference type="AlphaFoldDB" id="A0A9N8EX26"/>
<feature type="region of interest" description="Disordered" evidence="1">
    <location>
        <begin position="245"/>
        <end position="264"/>
    </location>
</feature>